<keyword evidence="3" id="KW-1185">Reference proteome</keyword>
<evidence type="ECO:0000313" key="2">
    <source>
        <dbReference type="EMBL" id="UOQ85084.1"/>
    </source>
</evidence>
<dbReference type="EMBL" id="CP095071">
    <property type="protein sequence ID" value="UOQ85084.1"/>
    <property type="molecule type" value="Genomic_DNA"/>
</dbReference>
<dbReference type="Proteomes" id="UP000831537">
    <property type="component" value="Chromosome"/>
</dbReference>
<name>A0ABY4GLG9_9BACI</name>
<evidence type="ECO:0000256" key="1">
    <source>
        <dbReference type="SAM" id="Phobius"/>
    </source>
</evidence>
<protein>
    <submittedName>
        <fullName evidence="2">Uncharacterized protein</fullName>
    </submittedName>
</protein>
<accession>A0ABY4GLG9</accession>
<gene>
    <name evidence="2" type="ORF">MUN87_20965</name>
</gene>
<keyword evidence="1" id="KW-0472">Membrane</keyword>
<proteinExistence type="predicted"/>
<evidence type="ECO:0000313" key="3">
    <source>
        <dbReference type="Proteomes" id="UP000831537"/>
    </source>
</evidence>
<organism evidence="2 3">
    <name type="scientific">Gracilibacillus salinarum</name>
    <dbReference type="NCBI Taxonomy" id="2932255"/>
    <lineage>
        <taxon>Bacteria</taxon>
        <taxon>Bacillati</taxon>
        <taxon>Bacillota</taxon>
        <taxon>Bacilli</taxon>
        <taxon>Bacillales</taxon>
        <taxon>Bacillaceae</taxon>
        <taxon>Gracilibacillus</taxon>
    </lineage>
</organism>
<reference evidence="2 3" key="1">
    <citation type="submission" date="2022-04" db="EMBL/GenBank/DDBJ databases">
        <title>Gracilibacillus sp. isolated from saltern.</title>
        <authorList>
            <person name="Won M."/>
            <person name="Lee C.-M."/>
            <person name="Woen H.-Y."/>
            <person name="Kwon S.-W."/>
        </authorList>
    </citation>
    <scope>NUCLEOTIDE SEQUENCE [LARGE SCALE GENOMIC DNA]</scope>
    <source>
        <strain evidence="2 3">SSPM10-3</strain>
    </source>
</reference>
<keyword evidence="1" id="KW-1133">Transmembrane helix</keyword>
<sequence length="83" mass="9581">MNRKRYRVIPAMLVFLGFVITYYVPSAYPYVFIVIAIFVLIFGWKEVKMKLQQATTEDEIRPIVVPVILTAMVFIIGILSLVL</sequence>
<keyword evidence="1" id="KW-0812">Transmembrane</keyword>
<feature type="transmembrane region" description="Helical" evidence="1">
    <location>
        <begin position="7"/>
        <end position="24"/>
    </location>
</feature>
<feature type="transmembrane region" description="Helical" evidence="1">
    <location>
        <begin position="59"/>
        <end position="82"/>
    </location>
</feature>
<dbReference type="RefSeq" id="WP_244743782.1">
    <property type="nucleotide sequence ID" value="NZ_CP095071.1"/>
</dbReference>